<reference evidence="2" key="1">
    <citation type="submission" date="2014-11" db="EMBL/GenBank/DDBJ databases">
        <title>Hymenobacter sp. DG25B genome submission.</title>
        <authorList>
            <person name="Jung H.-Y."/>
            <person name="Kim M.K."/>
            <person name="Srinivasan S."/>
            <person name="Lim S."/>
        </authorList>
    </citation>
    <scope>NUCLEOTIDE SEQUENCE [LARGE SCALE GENOMIC DNA]</scope>
    <source>
        <strain evidence="2">DY59</strain>
    </source>
</reference>
<proteinExistence type="predicted"/>
<sequence>MRFTLAGTIDSIKIGLKGNTDGKRDQNFTATATGQQLVEIGNGSYKVLFNADAGTEDGLLPQSIIVNPVGVKVKVVTATNFLGSFYPRIDVDTGTANFPIIALNKYTNVYRDCTVTATTNEDI</sequence>
<name>A0A0A7KKB4_9DEIO</name>
<protein>
    <submittedName>
        <fullName evidence="1">Uncharacterized protein</fullName>
    </submittedName>
</protein>
<evidence type="ECO:0000313" key="1">
    <source>
        <dbReference type="EMBL" id="AIZ46520.1"/>
    </source>
</evidence>
<accession>A0A0A7KKB4</accession>
<organism evidence="1 2">
    <name type="scientific">Deinococcus radiopugnans</name>
    <dbReference type="NCBI Taxonomy" id="57497"/>
    <lineage>
        <taxon>Bacteria</taxon>
        <taxon>Thermotogati</taxon>
        <taxon>Deinococcota</taxon>
        <taxon>Deinococci</taxon>
        <taxon>Deinococcales</taxon>
        <taxon>Deinococcaceae</taxon>
        <taxon>Deinococcus</taxon>
    </lineage>
</organism>
<evidence type="ECO:0000313" key="2">
    <source>
        <dbReference type="Proteomes" id="UP000030634"/>
    </source>
</evidence>
<dbReference type="AlphaFoldDB" id="A0A0A7KKB4"/>
<gene>
    <name evidence="1" type="ORF">QR90_07205</name>
</gene>
<dbReference type="EMBL" id="CP010028">
    <property type="protein sequence ID" value="AIZ46520.1"/>
    <property type="molecule type" value="Genomic_DNA"/>
</dbReference>
<dbReference type="Proteomes" id="UP000030634">
    <property type="component" value="Chromosome"/>
</dbReference>
<dbReference type="KEGG" id="dsw:QR90_07205"/>
<dbReference type="HOGENOM" id="CLU_2011523_0_0_0"/>